<dbReference type="GO" id="GO:0005975">
    <property type="term" value="P:carbohydrate metabolic process"/>
    <property type="evidence" value="ECO:0007669"/>
    <property type="project" value="InterPro"/>
</dbReference>
<dbReference type="SUPFAM" id="SSF51569">
    <property type="entry name" value="Aldolase"/>
    <property type="match status" value="1"/>
</dbReference>
<dbReference type="InterPro" id="IPR011861">
    <property type="entry name" value="Transald_staph-type"/>
</dbReference>
<reference evidence="2" key="1">
    <citation type="submission" date="2021-03" db="EMBL/GenBank/DDBJ databases">
        <title>Acanthopleuribacteraceae sp. M133.</title>
        <authorList>
            <person name="Wang G."/>
        </authorList>
    </citation>
    <scope>NUCLEOTIDE SEQUENCE</scope>
    <source>
        <strain evidence="2">M133</strain>
    </source>
</reference>
<evidence type="ECO:0000256" key="1">
    <source>
        <dbReference type="ARBA" id="ARBA00023270"/>
    </source>
</evidence>
<dbReference type="GO" id="GO:0004801">
    <property type="term" value="F:transaldolase activity"/>
    <property type="evidence" value="ECO:0007669"/>
    <property type="project" value="UniProtKB-EC"/>
</dbReference>
<keyword evidence="1" id="KW-0704">Schiff base</keyword>
<dbReference type="Gene3D" id="3.20.20.70">
    <property type="entry name" value="Aldolase class I"/>
    <property type="match status" value="1"/>
</dbReference>
<evidence type="ECO:0000313" key="2">
    <source>
        <dbReference type="EMBL" id="QTD53483.1"/>
    </source>
</evidence>
<dbReference type="EC" id="2.2.1.2" evidence="2"/>
<keyword evidence="2" id="KW-0808">Transferase</keyword>
<dbReference type="NCBIfam" id="TIGR02134">
    <property type="entry name" value="transald_staph"/>
    <property type="match status" value="1"/>
</dbReference>
<protein>
    <submittedName>
        <fullName evidence="2">Transaldolase</fullName>
        <ecNumber evidence="2">2.2.1.2</ecNumber>
    </submittedName>
</protein>
<dbReference type="KEGG" id="scor:J3U87_13595"/>
<proteinExistence type="predicted"/>
<dbReference type="PANTHER" id="PTHR10683:SF40">
    <property type="entry name" value="FRUCTOSE-6-PHOSPHATE ALDOLASE 1-RELATED"/>
    <property type="match status" value="1"/>
</dbReference>
<dbReference type="AlphaFoldDB" id="A0A8A4TVH1"/>
<dbReference type="Proteomes" id="UP000663929">
    <property type="component" value="Chromosome"/>
</dbReference>
<dbReference type="RefSeq" id="WP_237383585.1">
    <property type="nucleotide sequence ID" value="NZ_CP071793.1"/>
</dbReference>
<sequence>MTSTDLKIKVFADGADLDDIRALNGNPLIRGFTTNPTLMRAAGVTEYEAFARRVLEFITDKPISFEVFADELELMYRQAKVIASWGGNVNVKIPVTNTKGQFTGPILERLSREGVQVNVTAVFTHAQVRDVLAALCPDTHAIVSVFAGRIADTGLDPIPYMEEAAAMIAAFPHAELLWASPREVLNIYQADAAGCDIITVTPNLLKKLSLQGKNLDEFSLDTVKMFYKDATTAGYQINLD</sequence>
<dbReference type="Pfam" id="PF00923">
    <property type="entry name" value="TAL_FSA"/>
    <property type="match status" value="1"/>
</dbReference>
<dbReference type="PANTHER" id="PTHR10683">
    <property type="entry name" value="TRANSALDOLASE"/>
    <property type="match status" value="1"/>
</dbReference>
<keyword evidence="3" id="KW-1185">Reference proteome</keyword>
<dbReference type="EMBL" id="CP071793">
    <property type="protein sequence ID" value="QTD53483.1"/>
    <property type="molecule type" value="Genomic_DNA"/>
</dbReference>
<name>A0A8A4TVH1_SULCO</name>
<evidence type="ECO:0000313" key="3">
    <source>
        <dbReference type="Proteomes" id="UP000663929"/>
    </source>
</evidence>
<organism evidence="2 3">
    <name type="scientific">Sulfidibacter corallicola</name>
    <dbReference type="NCBI Taxonomy" id="2818388"/>
    <lineage>
        <taxon>Bacteria</taxon>
        <taxon>Pseudomonadati</taxon>
        <taxon>Acidobacteriota</taxon>
        <taxon>Holophagae</taxon>
        <taxon>Acanthopleuribacterales</taxon>
        <taxon>Acanthopleuribacteraceae</taxon>
        <taxon>Sulfidibacter</taxon>
    </lineage>
</organism>
<dbReference type="InterPro" id="IPR001585">
    <property type="entry name" value="TAL/FSA"/>
</dbReference>
<gene>
    <name evidence="2" type="ORF">J3U87_13595</name>
</gene>
<dbReference type="InterPro" id="IPR013785">
    <property type="entry name" value="Aldolase_TIM"/>
</dbReference>
<accession>A0A8A4TVH1</accession>